<evidence type="ECO:0000256" key="5">
    <source>
        <dbReference type="ARBA" id="ARBA00023152"/>
    </source>
</evidence>
<evidence type="ECO:0000256" key="4">
    <source>
        <dbReference type="ARBA" id="ARBA00022490"/>
    </source>
</evidence>
<dbReference type="GO" id="GO:0006094">
    <property type="term" value="P:gluconeogenesis"/>
    <property type="evidence" value="ECO:0007669"/>
    <property type="project" value="UniProtKB-UniRule"/>
</dbReference>
<dbReference type="InterPro" id="IPR000652">
    <property type="entry name" value="Triosephosphate_isomerase"/>
</dbReference>
<evidence type="ECO:0000256" key="2">
    <source>
        <dbReference type="ARBA" id="ARBA00007422"/>
    </source>
</evidence>
<dbReference type="CDD" id="cd00311">
    <property type="entry name" value="TIM"/>
    <property type="match status" value="1"/>
</dbReference>
<dbReference type="PATRIC" id="fig|1560234.3.peg.2515"/>
<protein>
    <recommendedName>
        <fullName evidence="7 8">Triosephosphate isomerase</fullName>
        <shortName evidence="7">TIM</shortName>
        <shortName evidence="7">TPI</shortName>
        <ecNumber evidence="7 8">5.3.1.1</ecNumber>
    </recommendedName>
    <alternativeName>
        <fullName evidence="7">Triose-phosphate isomerase</fullName>
    </alternativeName>
</protein>
<feature type="active site" description="Proton acceptor" evidence="7">
    <location>
        <position position="168"/>
    </location>
</feature>
<feature type="binding site" evidence="7">
    <location>
        <position position="174"/>
    </location>
    <ligand>
        <name>substrate</name>
    </ligand>
</feature>
<comment type="similarity">
    <text evidence="2 7 8">Belongs to the triosephosphate isomerase family.</text>
</comment>
<keyword evidence="10" id="KW-1185">Reference proteome</keyword>
<feature type="binding site" evidence="7">
    <location>
        <position position="213"/>
    </location>
    <ligand>
        <name>substrate</name>
    </ligand>
</feature>
<dbReference type="STRING" id="1560234.SP90_03245"/>
<dbReference type="PANTHER" id="PTHR21139">
    <property type="entry name" value="TRIOSEPHOSPHATE ISOMERASE"/>
    <property type="match status" value="1"/>
</dbReference>
<sequence length="249" mass="26447">MKKLMAANWKMFKTAQEAKDTAAELVELVGELSADREVVVFPPFTALHAAGEVFTKHEGYSFGGQNVCAALEGAFTGEISPIMLKDAGCTWALTGHSERRALFGETSEQVGEKTAFALNNGLNVCLCIGETLEEREGGKLEAVIAEQLEKGLATIPDVSAERLAIAYEPVWAIGTGKVAGPEEILEAHAIVRAKLLDILKEKANTTRVLYGGSVKPENATQIISLDNVDGVLVGGASLKAESFSKIVTA</sequence>
<evidence type="ECO:0000256" key="7">
    <source>
        <dbReference type="HAMAP-Rule" id="MF_00147"/>
    </source>
</evidence>
<feature type="binding site" evidence="7">
    <location>
        <begin position="234"/>
        <end position="235"/>
    </location>
    <ligand>
        <name>substrate</name>
    </ligand>
</feature>
<evidence type="ECO:0000256" key="3">
    <source>
        <dbReference type="ARBA" id="ARBA00022432"/>
    </source>
</evidence>
<evidence type="ECO:0000256" key="1">
    <source>
        <dbReference type="ARBA" id="ARBA00004680"/>
    </source>
</evidence>
<dbReference type="SUPFAM" id="SSF51351">
    <property type="entry name" value="Triosephosphate isomerase (TIM)"/>
    <property type="match status" value="1"/>
</dbReference>
<dbReference type="HAMAP" id="MF_00147_B">
    <property type="entry name" value="TIM_B"/>
    <property type="match status" value="1"/>
</dbReference>
<evidence type="ECO:0000313" key="9">
    <source>
        <dbReference type="EMBL" id="OBQ55661.1"/>
    </source>
</evidence>
<dbReference type="InterPro" id="IPR013785">
    <property type="entry name" value="Aldolase_TIM"/>
</dbReference>
<keyword evidence="3 7" id="KW-0312">Gluconeogenesis</keyword>
<dbReference type="OrthoDB" id="9809429at2"/>
<name>A0A1B7XJK5_9BACT</name>
<evidence type="ECO:0000256" key="6">
    <source>
        <dbReference type="ARBA" id="ARBA00023235"/>
    </source>
</evidence>
<dbReference type="GO" id="GO:0046166">
    <property type="term" value="P:glyceraldehyde-3-phosphate biosynthetic process"/>
    <property type="evidence" value="ECO:0007669"/>
    <property type="project" value="TreeGrafter"/>
</dbReference>
<dbReference type="RefSeq" id="WP_066852523.1">
    <property type="nucleotide sequence ID" value="NZ_JXMS01000004.1"/>
</dbReference>
<comment type="catalytic activity">
    <reaction evidence="7 8">
        <text>D-glyceraldehyde 3-phosphate = dihydroxyacetone phosphate</text>
        <dbReference type="Rhea" id="RHEA:18585"/>
        <dbReference type="ChEBI" id="CHEBI:57642"/>
        <dbReference type="ChEBI" id="CHEBI:59776"/>
        <dbReference type="EC" id="5.3.1.1"/>
    </reaction>
</comment>
<comment type="function">
    <text evidence="7">Involved in the gluconeogenesis. Catalyzes stereospecifically the conversion of dihydroxyacetone phosphate (DHAP) to D-glyceraldehyde-3-phosphate (G3P).</text>
</comment>
<feature type="active site" description="Electrophile" evidence="7">
    <location>
        <position position="96"/>
    </location>
</feature>
<feature type="binding site" evidence="7">
    <location>
        <begin position="8"/>
        <end position="10"/>
    </location>
    <ligand>
        <name>substrate</name>
    </ligand>
</feature>
<comment type="pathway">
    <text evidence="7 8">Carbohydrate biosynthesis; gluconeogenesis.</text>
</comment>
<dbReference type="UniPathway" id="UPA00109">
    <property type="reaction ID" value="UER00189"/>
</dbReference>
<dbReference type="InterPro" id="IPR035990">
    <property type="entry name" value="TIM_sf"/>
</dbReference>
<keyword evidence="5 7" id="KW-0324">Glycolysis</keyword>
<dbReference type="GO" id="GO:0004807">
    <property type="term" value="F:triose-phosphate isomerase activity"/>
    <property type="evidence" value="ECO:0007669"/>
    <property type="project" value="UniProtKB-UniRule"/>
</dbReference>
<gene>
    <name evidence="7" type="primary">tpiA</name>
    <name evidence="9" type="ORF">SP90_03245</name>
</gene>
<dbReference type="GO" id="GO:0019563">
    <property type="term" value="P:glycerol catabolic process"/>
    <property type="evidence" value="ECO:0007669"/>
    <property type="project" value="TreeGrafter"/>
</dbReference>
<keyword evidence="4 7" id="KW-0963">Cytoplasm</keyword>
<dbReference type="EC" id="5.3.1.1" evidence="7 8"/>
<dbReference type="NCBIfam" id="TIGR00419">
    <property type="entry name" value="tim"/>
    <property type="match status" value="1"/>
</dbReference>
<evidence type="ECO:0000256" key="8">
    <source>
        <dbReference type="RuleBase" id="RU363013"/>
    </source>
</evidence>
<dbReference type="EMBL" id="JXMS01000004">
    <property type="protein sequence ID" value="OBQ55661.1"/>
    <property type="molecule type" value="Genomic_DNA"/>
</dbReference>
<comment type="subunit">
    <text evidence="7 8">Homodimer.</text>
</comment>
<dbReference type="Pfam" id="PF00121">
    <property type="entry name" value="TIM"/>
    <property type="match status" value="1"/>
</dbReference>
<dbReference type="UniPathway" id="UPA00138"/>
<dbReference type="Proteomes" id="UP000091979">
    <property type="component" value="Unassembled WGS sequence"/>
</dbReference>
<comment type="caution">
    <text evidence="9">The sequence shown here is derived from an EMBL/GenBank/DDBJ whole genome shotgun (WGS) entry which is preliminary data.</text>
</comment>
<dbReference type="PANTHER" id="PTHR21139:SF42">
    <property type="entry name" value="TRIOSEPHOSPHATE ISOMERASE"/>
    <property type="match status" value="1"/>
</dbReference>
<accession>A0A1B7XJK5</accession>
<dbReference type="AlphaFoldDB" id="A0A1B7XJK5"/>
<organism evidence="9 10">
    <name type="scientific">Halodesulfovibrio spirochaetisodalis</name>
    <dbReference type="NCBI Taxonomy" id="1560234"/>
    <lineage>
        <taxon>Bacteria</taxon>
        <taxon>Pseudomonadati</taxon>
        <taxon>Thermodesulfobacteriota</taxon>
        <taxon>Desulfovibrionia</taxon>
        <taxon>Desulfovibrionales</taxon>
        <taxon>Desulfovibrionaceae</taxon>
        <taxon>Halodesulfovibrio</taxon>
    </lineage>
</organism>
<dbReference type="FunFam" id="3.20.20.70:FF:000016">
    <property type="entry name" value="Triosephosphate isomerase"/>
    <property type="match status" value="1"/>
</dbReference>
<dbReference type="InterPro" id="IPR022896">
    <property type="entry name" value="TrioseP_Isoase_bac/euk"/>
</dbReference>
<dbReference type="PROSITE" id="PS51440">
    <property type="entry name" value="TIM_2"/>
    <property type="match status" value="1"/>
</dbReference>
<reference evidence="9 10" key="1">
    <citation type="submission" date="2015-01" db="EMBL/GenBank/DDBJ databases">
        <title>Desulfovibrio sp. JC271 draft genome sequence.</title>
        <authorList>
            <person name="Shivani Y."/>
            <person name="Subhash Y."/>
            <person name="Sasikala C."/>
            <person name="Ramana C.V."/>
        </authorList>
    </citation>
    <scope>NUCLEOTIDE SEQUENCE [LARGE SCALE GENOMIC DNA]</scope>
    <source>
        <strain evidence="9 10">JC271</strain>
    </source>
</reference>
<dbReference type="GO" id="GO:0005829">
    <property type="term" value="C:cytosol"/>
    <property type="evidence" value="ECO:0007669"/>
    <property type="project" value="TreeGrafter"/>
</dbReference>
<dbReference type="InterPro" id="IPR020861">
    <property type="entry name" value="Triosephosphate_isomerase_AS"/>
</dbReference>
<comment type="pathway">
    <text evidence="1 7 8">Carbohydrate degradation; glycolysis; D-glyceraldehyde 3-phosphate from glycerone phosphate: step 1/1.</text>
</comment>
<dbReference type="GO" id="GO:0006096">
    <property type="term" value="P:glycolytic process"/>
    <property type="evidence" value="ECO:0007669"/>
    <property type="project" value="UniProtKB-UniRule"/>
</dbReference>
<dbReference type="Gene3D" id="3.20.20.70">
    <property type="entry name" value="Aldolase class I"/>
    <property type="match status" value="1"/>
</dbReference>
<comment type="subcellular location">
    <subcellularLocation>
        <location evidence="7 8">Cytoplasm</location>
    </subcellularLocation>
</comment>
<keyword evidence="6 7" id="KW-0413">Isomerase</keyword>
<dbReference type="PROSITE" id="PS00171">
    <property type="entry name" value="TIM_1"/>
    <property type="match status" value="1"/>
</dbReference>
<evidence type="ECO:0000313" key="10">
    <source>
        <dbReference type="Proteomes" id="UP000091979"/>
    </source>
</evidence>
<proteinExistence type="inferred from homology"/>